<dbReference type="InterPro" id="IPR000515">
    <property type="entry name" value="MetI-like"/>
</dbReference>
<keyword evidence="6 7" id="KW-0472">Membrane</keyword>
<dbReference type="PANTHER" id="PTHR43386:SF1">
    <property type="entry name" value="D,D-DIPEPTIDE TRANSPORT SYSTEM PERMEASE PROTEIN DDPC-RELATED"/>
    <property type="match status" value="1"/>
</dbReference>
<feature type="transmembrane region" description="Helical" evidence="7">
    <location>
        <begin position="98"/>
        <end position="129"/>
    </location>
</feature>
<dbReference type="Proteomes" id="UP001249291">
    <property type="component" value="Unassembled WGS sequence"/>
</dbReference>
<dbReference type="CDD" id="cd06261">
    <property type="entry name" value="TM_PBP2"/>
    <property type="match status" value="1"/>
</dbReference>
<dbReference type="InterPro" id="IPR035906">
    <property type="entry name" value="MetI-like_sf"/>
</dbReference>
<evidence type="ECO:0000256" key="7">
    <source>
        <dbReference type="RuleBase" id="RU363032"/>
    </source>
</evidence>
<dbReference type="RefSeq" id="WP_042540704.1">
    <property type="nucleotide sequence ID" value="NZ_JAVIZQ010000001.1"/>
</dbReference>
<keyword evidence="4 7" id="KW-0812">Transmembrane</keyword>
<comment type="subcellular location">
    <subcellularLocation>
        <location evidence="1 7">Cell membrane</location>
        <topology evidence="1 7">Multi-pass membrane protein</topology>
    </subcellularLocation>
</comment>
<comment type="similarity">
    <text evidence="7">Belongs to the binding-protein-dependent transport system permease family.</text>
</comment>
<gene>
    <name evidence="9" type="ORF">QE375_003213</name>
</gene>
<feature type="transmembrane region" description="Helical" evidence="7">
    <location>
        <begin position="36"/>
        <end position="58"/>
    </location>
</feature>
<feature type="transmembrane region" description="Helical" evidence="7">
    <location>
        <begin position="223"/>
        <end position="249"/>
    </location>
</feature>
<keyword evidence="5 7" id="KW-1133">Transmembrane helix</keyword>
<dbReference type="EMBL" id="JAVIZQ010000001">
    <property type="protein sequence ID" value="MDR6143659.1"/>
    <property type="molecule type" value="Genomic_DNA"/>
</dbReference>
<protein>
    <submittedName>
        <fullName evidence="9">Peptide/nickel transport system permease protein</fullName>
    </submittedName>
</protein>
<dbReference type="InterPro" id="IPR050366">
    <property type="entry name" value="BP-dependent_transpt_permease"/>
</dbReference>
<dbReference type="PROSITE" id="PS50928">
    <property type="entry name" value="ABC_TM1"/>
    <property type="match status" value="1"/>
</dbReference>
<name>A0ABU1HWN8_9MICO</name>
<reference evidence="9 10" key="1">
    <citation type="submission" date="2023-08" db="EMBL/GenBank/DDBJ databases">
        <title>Functional and genomic diversity of the sorghum phyllosphere microbiome.</title>
        <authorList>
            <person name="Shade A."/>
        </authorList>
    </citation>
    <scope>NUCLEOTIDE SEQUENCE [LARGE SCALE GENOMIC DNA]</scope>
    <source>
        <strain evidence="9 10">SORGH_AS_0445</strain>
    </source>
</reference>
<sequence length="322" mass="34930">MSDNNASTVTVLTQKARGARSSGRANLWQLLWKDKVAASAAIILAFIVLTAIVGPPLFGEIAQRQDLGARNMPPFSFQLGWEYALGSDSLGRSLLARIITAAGTTLGVAAAAVVVSAIVGSIWGMWAGFHRGWRESVSMRIADVIMSFPSLLLAVVILYVFNPSAANIVLVLAITRIPLYLRTARADAAELRSRMFVDAATNFGATNRAIVFRHIVPNVLPTLVTLATLEFCYVMLAESSLSFLGIGIQPPDVSWGLMVSQGRQYLAEAWWQSVLPGLAIVITTVCANVLAAWLRLATDPGQRWRLQSKKRRRVIGSIAARR</sequence>
<evidence type="ECO:0000256" key="3">
    <source>
        <dbReference type="ARBA" id="ARBA00022475"/>
    </source>
</evidence>
<evidence type="ECO:0000313" key="9">
    <source>
        <dbReference type="EMBL" id="MDR6143659.1"/>
    </source>
</evidence>
<keyword evidence="2 7" id="KW-0813">Transport</keyword>
<evidence type="ECO:0000256" key="1">
    <source>
        <dbReference type="ARBA" id="ARBA00004651"/>
    </source>
</evidence>
<feature type="transmembrane region" description="Helical" evidence="7">
    <location>
        <begin position="269"/>
        <end position="294"/>
    </location>
</feature>
<dbReference type="SUPFAM" id="SSF161098">
    <property type="entry name" value="MetI-like"/>
    <property type="match status" value="1"/>
</dbReference>
<keyword evidence="3" id="KW-1003">Cell membrane</keyword>
<evidence type="ECO:0000256" key="4">
    <source>
        <dbReference type="ARBA" id="ARBA00022692"/>
    </source>
</evidence>
<dbReference type="PANTHER" id="PTHR43386">
    <property type="entry name" value="OLIGOPEPTIDE TRANSPORT SYSTEM PERMEASE PROTEIN APPC"/>
    <property type="match status" value="1"/>
</dbReference>
<accession>A0ABU1HWN8</accession>
<dbReference type="Pfam" id="PF00528">
    <property type="entry name" value="BPD_transp_1"/>
    <property type="match status" value="1"/>
</dbReference>
<feature type="domain" description="ABC transmembrane type-1" evidence="8">
    <location>
        <begin position="102"/>
        <end position="291"/>
    </location>
</feature>
<keyword evidence="10" id="KW-1185">Reference proteome</keyword>
<comment type="caution">
    <text evidence="9">The sequence shown here is derived from an EMBL/GenBank/DDBJ whole genome shotgun (WGS) entry which is preliminary data.</text>
</comment>
<organism evidence="9 10">
    <name type="scientific">Microbacterium foliorum</name>
    <dbReference type="NCBI Taxonomy" id="104336"/>
    <lineage>
        <taxon>Bacteria</taxon>
        <taxon>Bacillati</taxon>
        <taxon>Actinomycetota</taxon>
        <taxon>Actinomycetes</taxon>
        <taxon>Micrococcales</taxon>
        <taxon>Microbacteriaceae</taxon>
        <taxon>Microbacterium</taxon>
    </lineage>
</organism>
<evidence type="ECO:0000259" key="8">
    <source>
        <dbReference type="PROSITE" id="PS50928"/>
    </source>
</evidence>
<dbReference type="Gene3D" id="1.10.3720.10">
    <property type="entry name" value="MetI-like"/>
    <property type="match status" value="1"/>
</dbReference>
<evidence type="ECO:0000313" key="10">
    <source>
        <dbReference type="Proteomes" id="UP001249291"/>
    </source>
</evidence>
<evidence type="ECO:0000256" key="6">
    <source>
        <dbReference type="ARBA" id="ARBA00023136"/>
    </source>
</evidence>
<evidence type="ECO:0000256" key="2">
    <source>
        <dbReference type="ARBA" id="ARBA00022448"/>
    </source>
</evidence>
<evidence type="ECO:0000256" key="5">
    <source>
        <dbReference type="ARBA" id="ARBA00022989"/>
    </source>
</evidence>
<proteinExistence type="inferred from homology"/>